<gene>
    <name evidence="3" type="ORF">PJ311_03540</name>
</gene>
<feature type="transmembrane region" description="Helical" evidence="1">
    <location>
        <begin position="78"/>
        <end position="95"/>
    </location>
</feature>
<dbReference type="RefSeq" id="WP_271339534.1">
    <property type="nucleotide sequence ID" value="NZ_JAQKAB010000002.1"/>
</dbReference>
<evidence type="ECO:0000313" key="4">
    <source>
        <dbReference type="Proteomes" id="UP001211894"/>
    </source>
</evidence>
<sequence length="203" mass="23669">MKIVFYLLAIFVITAWAIQIPLVQTIDQDFIQAVITIRHPLLTKFFHFLTNLGSSAVILLFMLIITLVILIRKRTVSVWYMYLFFFLERILNETSKKWIARERPSFAPLVDESSFSFPSGHSMNAASMYAFFAFFLLMDVPYFRRHRTAVYIWTGALVILIGGSRIYLGVHYLTDVIGGFSLGFLLFFMYKKIAENFLFVRQN</sequence>
<feature type="transmembrane region" description="Helical" evidence="1">
    <location>
        <begin position="48"/>
        <end position="71"/>
    </location>
</feature>
<dbReference type="CDD" id="cd03392">
    <property type="entry name" value="PAP2_like_2"/>
    <property type="match status" value="1"/>
</dbReference>
<feature type="transmembrane region" description="Helical" evidence="1">
    <location>
        <begin position="115"/>
        <end position="137"/>
    </location>
</feature>
<organism evidence="3 4">
    <name type="scientific">Bacillus changyiensis</name>
    <dbReference type="NCBI Taxonomy" id="3004103"/>
    <lineage>
        <taxon>Bacteria</taxon>
        <taxon>Bacillati</taxon>
        <taxon>Bacillota</taxon>
        <taxon>Bacilli</taxon>
        <taxon>Bacillales</taxon>
        <taxon>Bacillaceae</taxon>
        <taxon>Bacillus</taxon>
    </lineage>
</organism>
<keyword evidence="1" id="KW-0472">Membrane</keyword>
<keyword evidence="1" id="KW-1133">Transmembrane helix</keyword>
<dbReference type="EMBL" id="JAQKAB010000002">
    <property type="protein sequence ID" value="MDA7025685.1"/>
    <property type="molecule type" value="Genomic_DNA"/>
</dbReference>
<dbReference type="Gene3D" id="1.20.144.10">
    <property type="entry name" value="Phosphatidic acid phosphatase type 2/haloperoxidase"/>
    <property type="match status" value="2"/>
</dbReference>
<dbReference type="SUPFAM" id="SSF48317">
    <property type="entry name" value="Acid phosphatase/Vanadium-dependent haloperoxidase"/>
    <property type="match status" value="1"/>
</dbReference>
<dbReference type="Proteomes" id="UP001211894">
    <property type="component" value="Unassembled WGS sequence"/>
</dbReference>
<evidence type="ECO:0000313" key="3">
    <source>
        <dbReference type="EMBL" id="MDA7025685.1"/>
    </source>
</evidence>
<dbReference type="PANTHER" id="PTHR14969:SF13">
    <property type="entry name" value="AT30094P"/>
    <property type="match status" value="1"/>
</dbReference>
<feature type="transmembrane region" description="Helical" evidence="1">
    <location>
        <begin position="149"/>
        <end position="166"/>
    </location>
</feature>
<keyword evidence="1" id="KW-0812">Transmembrane</keyword>
<accession>A0ABT4X063</accession>
<keyword evidence="4" id="KW-1185">Reference proteome</keyword>
<evidence type="ECO:0000259" key="2">
    <source>
        <dbReference type="SMART" id="SM00014"/>
    </source>
</evidence>
<reference evidence="3 4" key="1">
    <citation type="submission" date="2023-01" db="EMBL/GenBank/DDBJ databases">
        <title>Bacillus changyiensis sp. nov., isolated from a coastal deposit.</title>
        <authorList>
            <person name="Xiao G."/>
            <person name="Lai Q."/>
            <person name="Hu Z."/>
            <person name="Shao Z."/>
        </authorList>
    </citation>
    <scope>NUCLEOTIDE SEQUENCE [LARGE SCALE GENOMIC DNA]</scope>
    <source>
        <strain evidence="3 4">CLL-7-23</strain>
    </source>
</reference>
<dbReference type="SMART" id="SM00014">
    <property type="entry name" value="acidPPc"/>
    <property type="match status" value="1"/>
</dbReference>
<dbReference type="Pfam" id="PF01569">
    <property type="entry name" value="PAP2"/>
    <property type="match status" value="1"/>
</dbReference>
<feature type="domain" description="Phosphatidic acid phosphatase type 2/haloperoxidase" evidence="2">
    <location>
        <begin position="78"/>
        <end position="191"/>
    </location>
</feature>
<dbReference type="InterPro" id="IPR000326">
    <property type="entry name" value="PAP2/HPO"/>
</dbReference>
<dbReference type="PANTHER" id="PTHR14969">
    <property type="entry name" value="SPHINGOSINE-1-PHOSPHATE PHOSPHOHYDROLASE"/>
    <property type="match status" value="1"/>
</dbReference>
<name>A0ABT4X063_9BACI</name>
<feature type="transmembrane region" description="Helical" evidence="1">
    <location>
        <begin position="172"/>
        <end position="190"/>
    </location>
</feature>
<comment type="caution">
    <text evidence="3">The sequence shown here is derived from an EMBL/GenBank/DDBJ whole genome shotgun (WGS) entry which is preliminary data.</text>
</comment>
<proteinExistence type="predicted"/>
<protein>
    <submittedName>
        <fullName evidence="3">Phosphatase PAP2 family protein</fullName>
    </submittedName>
</protein>
<evidence type="ECO:0000256" key="1">
    <source>
        <dbReference type="SAM" id="Phobius"/>
    </source>
</evidence>
<dbReference type="InterPro" id="IPR036938">
    <property type="entry name" value="PAP2/HPO_sf"/>
</dbReference>